<feature type="region of interest" description="Disordered" evidence="1">
    <location>
        <begin position="1"/>
        <end position="26"/>
    </location>
</feature>
<dbReference type="EMBL" id="MJFZ01000085">
    <property type="protein sequence ID" value="RAW38602.1"/>
    <property type="molecule type" value="Genomic_DNA"/>
</dbReference>
<feature type="region of interest" description="Disordered" evidence="1">
    <location>
        <begin position="130"/>
        <end position="180"/>
    </location>
</feature>
<feature type="compositionally biased region" description="Polar residues" evidence="1">
    <location>
        <begin position="168"/>
        <end position="180"/>
    </location>
</feature>
<feature type="compositionally biased region" description="Basic and acidic residues" evidence="1">
    <location>
        <begin position="151"/>
        <end position="167"/>
    </location>
</feature>
<dbReference type="VEuPathDB" id="FungiDB:PC110_g5190"/>
<keyword evidence="3" id="KW-1185">Reference proteome</keyword>
<dbReference type="AlphaFoldDB" id="A0A329SSR7"/>
<name>A0A329SSR7_9STRA</name>
<organism evidence="2 3">
    <name type="scientific">Phytophthora cactorum</name>
    <dbReference type="NCBI Taxonomy" id="29920"/>
    <lineage>
        <taxon>Eukaryota</taxon>
        <taxon>Sar</taxon>
        <taxon>Stramenopiles</taxon>
        <taxon>Oomycota</taxon>
        <taxon>Peronosporomycetes</taxon>
        <taxon>Peronosporales</taxon>
        <taxon>Peronosporaceae</taxon>
        <taxon>Phytophthora</taxon>
    </lineage>
</organism>
<dbReference type="Proteomes" id="UP000251314">
    <property type="component" value="Unassembled WGS sequence"/>
</dbReference>
<accession>A0A329SSR7</accession>
<dbReference type="OrthoDB" id="10549657at2759"/>
<evidence type="ECO:0000256" key="1">
    <source>
        <dbReference type="SAM" id="MobiDB-lite"/>
    </source>
</evidence>
<gene>
    <name evidence="2" type="ORF">PC110_g5190</name>
</gene>
<feature type="compositionally biased region" description="Polar residues" evidence="1">
    <location>
        <begin position="141"/>
        <end position="150"/>
    </location>
</feature>
<protein>
    <submittedName>
        <fullName evidence="2">Uncharacterized protein</fullName>
    </submittedName>
</protein>
<evidence type="ECO:0000313" key="3">
    <source>
        <dbReference type="Proteomes" id="UP000251314"/>
    </source>
</evidence>
<evidence type="ECO:0000313" key="2">
    <source>
        <dbReference type="EMBL" id="RAW38602.1"/>
    </source>
</evidence>
<reference evidence="2 3" key="1">
    <citation type="submission" date="2018-01" db="EMBL/GenBank/DDBJ databases">
        <title>Draft genome of the strawberry crown rot pathogen Phytophthora cactorum.</title>
        <authorList>
            <person name="Armitage A.D."/>
            <person name="Lysoe E."/>
            <person name="Nellist C.F."/>
            <person name="Harrison R.J."/>
            <person name="Brurberg M.B."/>
        </authorList>
    </citation>
    <scope>NUCLEOTIDE SEQUENCE [LARGE SCALE GENOMIC DNA]</scope>
    <source>
        <strain evidence="2 3">10300</strain>
    </source>
</reference>
<sequence length="180" mass="19165">MQAADARAPAGMVPRRQQGLPAQARQGQLVLPSSPTRQEHQGHWSPSVRTKSTVKITTVMTKVIASMPTRTTATAPVRVTATSTTSITTHRTVVTTVMAMATATLRATINTRRMASGARVILAMSLSHRVRGTQGGEKESATVSPDATNTKPEKANETESNKPKSSKEAMSNTTNKSKGK</sequence>
<proteinExistence type="predicted"/>
<comment type="caution">
    <text evidence="2">The sequence shown here is derived from an EMBL/GenBank/DDBJ whole genome shotgun (WGS) entry which is preliminary data.</text>
</comment>